<dbReference type="SUPFAM" id="SSF53850">
    <property type="entry name" value="Periplasmic binding protein-like II"/>
    <property type="match status" value="1"/>
</dbReference>
<proteinExistence type="predicted"/>
<dbReference type="Proteomes" id="UP000198282">
    <property type="component" value="Unassembled WGS sequence"/>
</dbReference>
<dbReference type="GO" id="GO:0015888">
    <property type="term" value="P:thiamine transport"/>
    <property type="evidence" value="ECO:0007669"/>
    <property type="project" value="TreeGrafter"/>
</dbReference>
<dbReference type="AlphaFoldDB" id="A0A239KDQ9"/>
<accession>A0A239KDQ9</accession>
<sequence>MKPQSLHFTDVLRVFTERKPTTDPLGLACLYKFVYFRCLFRATPLGDKVLASRIRFAGLAAFLLVGATACGAAPSTTAAPAADGSAAAGVDAKTAASAADFGGLDKLVEAANKEGKLHVIALPPDWANYGKIIAAFKAKYPGIQIEEETPDAASADEINAVKTRKGQDRAPDVLDIAQSFAISGAAEGLFAPYKVQTWDKIPENQKEATGLWFNDYGGYVSIGCDAKKITTCPTSFADLLKPEYKGKVAMNGNPTQSGSAFAGVYAAALANGGSFDDIQPGLDFFKKLKAAGNFNPVETTPATIEKGETQISIDWDYNNAAYAPKMAEKGLDWKTNIPSDGKFLQLYAQAINKDAPHPAAARLWQEFLYSPEGQNLYLAGFARPVLLPAMKADGSVDAAAEANLPPVDGEPAFPTEEQVTKAKEVLASGWGAAVAG</sequence>
<evidence type="ECO:0000313" key="2">
    <source>
        <dbReference type="EMBL" id="SNT15868.1"/>
    </source>
</evidence>
<dbReference type="GO" id="GO:0030975">
    <property type="term" value="F:thiamine binding"/>
    <property type="evidence" value="ECO:0007669"/>
    <property type="project" value="TreeGrafter"/>
</dbReference>
<evidence type="ECO:0000256" key="1">
    <source>
        <dbReference type="ARBA" id="ARBA00022729"/>
    </source>
</evidence>
<protein>
    <submittedName>
        <fullName evidence="2">Putative spermidine/putrescine transport system substrate-binding protein</fullName>
    </submittedName>
</protein>
<reference evidence="2 3" key="1">
    <citation type="submission" date="2017-06" db="EMBL/GenBank/DDBJ databases">
        <authorList>
            <person name="Kim H.J."/>
            <person name="Triplett B.A."/>
        </authorList>
    </citation>
    <scope>NUCLEOTIDE SEQUENCE [LARGE SCALE GENOMIC DNA]</scope>
    <source>
        <strain evidence="2 3">CGMCC 4.2132</strain>
    </source>
</reference>
<organism evidence="2 3">
    <name type="scientific">Streptosporangium subroseum</name>
    <dbReference type="NCBI Taxonomy" id="106412"/>
    <lineage>
        <taxon>Bacteria</taxon>
        <taxon>Bacillati</taxon>
        <taxon>Actinomycetota</taxon>
        <taxon>Actinomycetes</taxon>
        <taxon>Streptosporangiales</taxon>
        <taxon>Streptosporangiaceae</taxon>
        <taxon>Streptosporangium</taxon>
    </lineage>
</organism>
<gene>
    <name evidence="2" type="ORF">SAMN05216276_102691</name>
</gene>
<evidence type="ECO:0000313" key="3">
    <source>
        <dbReference type="Proteomes" id="UP000198282"/>
    </source>
</evidence>
<dbReference type="Pfam" id="PF13343">
    <property type="entry name" value="SBP_bac_6"/>
    <property type="match status" value="1"/>
</dbReference>
<dbReference type="PANTHER" id="PTHR30006">
    <property type="entry name" value="THIAMINE-BINDING PERIPLASMIC PROTEIN-RELATED"/>
    <property type="match status" value="1"/>
</dbReference>
<dbReference type="Gene3D" id="3.40.190.10">
    <property type="entry name" value="Periplasmic binding protein-like II"/>
    <property type="match status" value="2"/>
</dbReference>
<name>A0A239KDQ9_9ACTN</name>
<dbReference type="GO" id="GO:0030288">
    <property type="term" value="C:outer membrane-bounded periplasmic space"/>
    <property type="evidence" value="ECO:0007669"/>
    <property type="project" value="TreeGrafter"/>
</dbReference>
<dbReference type="EMBL" id="FZOD01000026">
    <property type="protein sequence ID" value="SNT15868.1"/>
    <property type="molecule type" value="Genomic_DNA"/>
</dbReference>
<keyword evidence="1" id="KW-0732">Signal</keyword>
<dbReference type="GO" id="GO:0030976">
    <property type="term" value="F:thiamine pyrophosphate binding"/>
    <property type="evidence" value="ECO:0007669"/>
    <property type="project" value="TreeGrafter"/>
</dbReference>
<dbReference type="PANTHER" id="PTHR30006:SF2">
    <property type="entry name" value="ABC TRANSPORTER SUBSTRATE-BINDING PROTEIN"/>
    <property type="match status" value="1"/>
</dbReference>
<keyword evidence="3" id="KW-1185">Reference proteome</keyword>